<comment type="subcellular location">
    <subcellularLocation>
        <location evidence="1">Cytoplasm</location>
    </subcellularLocation>
</comment>
<protein>
    <recommendedName>
        <fullName evidence="3">Beta sliding clamp</fullName>
    </recommendedName>
    <alternativeName>
        <fullName evidence="11">Beta-clamp processivity factor</fullName>
    </alternativeName>
    <alternativeName>
        <fullName evidence="10">DNA polymerase III beta sliding clamp subunit</fullName>
    </alternativeName>
</protein>
<dbReference type="GO" id="GO:0009360">
    <property type="term" value="C:DNA polymerase III complex"/>
    <property type="evidence" value="ECO:0007669"/>
    <property type="project" value="InterPro"/>
</dbReference>
<evidence type="ECO:0000256" key="1">
    <source>
        <dbReference type="ARBA" id="ARBA00004496"/>
    </source>
</evidence>
<dbReference type="RefSeq" id="WP_110548512.1">
    <property type="nucleotide sequence ID" value="NZ_AP014610.1"/>
</dbReference>
<evidence type="ECO:0000259" key="13">
    <source>
        <dbReference type="Pfam" id="PF02768"/>
    </source>
</evidence>
<dbReference type="Gene3D" id="3.70.10.10">
    <property type="match status" value="1"/>
</dbReference>
<proteinExistence type="inferred from homology"/>
<dbReference type="NCBIfam" id="TIGR00663">
    <property type="entry name" value="dnan"/>
    <property type="match status" value="1"/>
</dbReference>
<name>A0AAD1CMP4_9FLAO</name>
<dbReference type="Pfam" id="PF02767">
    <property type="entry name" value="DNA_pol3_beta_2"/>
    <property type="match status" value="1"/>
</dbReference>
<dbReference type="AlphaFoldDB" id="A0AAD1CMP4"/>
<dbReference type="InterPro" id="IPR046938">
    <property type="entry name" value="DNA_clamp_sf"/>
</dbReference>
<evidence type="ECO:0000256" key="8">
    <source>
        <dbReference type="ARBA" id="ARBA00022932"/>
    </source>
</evidence>
<feature type="domain" description="DNA polymerase III beta sliding clamp C-terminal" evidence="13">
    <location>
        <begin position="252"/>
        <end position="371"/>
    </location>
</feature>
<comment type="similarity">
    <text evidence="2">Belongs to the beta sliding clamp family.</text>
</comment>
<evidence type="ECO:0000256" key="6">
    <source>
        <dbReference type="ARBA" id="ARBA00022695"/>
    </source>
</evidence>
<dbReference type="CDD" id="cd00140">
    <property type="entry name" value="beta_clamp"/>
    <property type="match status" value="1"/>
</dbReference>
<keyword evidence="7" id="KW-0235">DNA replication</keyword>
<evidence type="ECO:0000256" key="4">
    <source>
        <dbReference type="ARBA" id="ARBA00022490"/>
    </source>
</evidence>
<feature type="domain" description="DNA polymerase III beta sliding clamp central" evidence="12">
    <location>
        <begin position="135"/>
        <end position="249"/>
    </location>
</feature>
<dbReference type="SUPFAM" id="SSF55979">
    <property type="entry name" value="DNA clamp"/>
    <property type="match status" value="2"/>
</dbReference>
<evidence type="ECO:0000256" key="2">
    <source>
        <dbReference type="ARBA" id="ARBA00010752"/>
    </source>
</evidence>
<dbReference type="GeneID" id="66556512"/>
<dbReference type="InterPro" id="IPR022635">
    <property type="entry name" value="DNA_polIII_beta_C"/>
</dbReference>
<dbReference type="Proteomes" id="UP000262607">
    <property type="component" value="Chromosome"/>
</dbReference>
<dbReference type="Pfam" id="PF02768">
    <property type="entry name" value="DNA_pol3_beta_3"/>
    <property type="match status" value="1"/>
</dbReference>
<dbReference type="SMART" id="SM00480">
    <property type="entry name" value="POL3Bc"/>
    <property type="match status" value="1"/>
</dbReference>
<dbReference type="Gene3D" id="3.10.150.10">
    <property type="entry name" value="DNA Polymerase III, subunit A, domain 2"/>
    <property type="match status" value="1"/>
</dbReference>
<dbReference type="GO" id="GO:0003677">
    <property type="term" value="F:DNA binding"/>
    <property type="evidence" value="ECO:0007669"/>
    <property type="project" value="UniProtKB-KW"/>
</dbReference>
<evidence type="ECO:0000256" key="7">
    <source>
        <dbReference type="ARBA" id="ARBA00022705"/>
    </source>
</evidence>
<evidence type="ECO:0000259" key="12">
    <source>
        <dbReference type="Pfam" id="PF02767"/>
    </source>
</evidence>
<keyword evidence="4" id="KW-0963">Cytoplasm</keyword>
<dbReference type="GO" id="GO:0008408">
    <property type="term" value="F:3'-5' exonuclease activity"/>
    <property type="evidence" value="ECO:0007669"/>
    <property type="project" value="InterPro"/>
</dbReference>
<reference evidence="14 15" key="1">
    <citation type="submission" date="2014-06" db="EMBL/GenBank/DDBJ databases">
        <title>Genome sequence of the intracellular symbiont Blattabacterium cuenoti, strain CPU2 from the wood feeding cockroach Cryptocercus punctulatus.</title>
        <authorList>
            <person name="Kinjo Y."/>
            <person name="Ohkuma M."/>
            <person name="Tokuda G."/>
        </authorList>
    </citation>
    <scope>NUCLEOTIDE SEQUENCE [LARGE SCALE GENOMIC DNA]</scope>
    <source>
        <strain evidence="14 15">CPU2</strain>
    </source>
</reference>
<evidence type="ECO:0000256" key="9">
    <source>
        <dbReference type="ARBA" id="ARBA00023125"/>
    </source>
</evidence>
<evidence type="ECO:0000256" key="3">
    <source>
        <dbReference type="ARBA" id="ARBA00021035"/>
    </source>
</evidence>
<dbReference type="PANTHER" id="PTHR30478:SF0">
    <property type="entry name" value="BETA SLIDING CLAMP"/>
    <property type="match status" value="1"/>
</dbReference>
<keyword evidence="9" id="KW-0238">DNA-binding</keyword>
<dbReference type="GO" id="GO:0005737">
    <property type="term" value="C:cytoplasm"/>
    <property type="evidence" value="ECO:0007669"/>
    <property type="project" value="UniProtKB-SubCell"/>
</dbReference>
<keyword evidence="6 14" id="KW-0548">Nucleotidyltransferase</keyword>
<organism evidence="14 15">
    <name type="scientific">Blattabacterium punctulatus CPU2</name>
    <dbReference type="NCBI Taxonomy" id="1457032"/>
    <lineage>
        <taxon>Bacteria</taxon>
        <taxon>Pseudomonadati</taxon>
        <taxon>Bacteroidota</taxon>
        <taxon>Flavobacteriia</taxon>
        <taxon>Flavobacteriales</taxon>
        <taxon>Blattabacteriaceae</taxon>
        <taxon>Blattabacterium</taxon>
    </lineage>
</organism>
<gene>
    <name evidence="14" type="primary">dnaN</name>
    <name evidence="14" type="ORF">CPU2_556</name>
</gene>
<evidence type="ECO:0000256" key="11">
    <source>
        <dbReference type="ARBA" id="ARBA00033276"/>
    </source>
</evidence>
<evidence type="ECO:0000313" key="15">
    <source>
        <dbReference type="Proteomes" id="UP000262607"/>
    </source>
</evidence>
<sequence>MHFFVSSFSLLQKLCVLHKIIKNNSEYFLFELFGEKLIIIISDSENNIITTEIKVCVKKKSKEKIAIYPKLMIDILNTLLEEPFLLIKKEKNILNIYSKQGSYPIPSIYHEIKSINNYLNTFLVIKKKKKIFLYSKILLKILKKTLFAVANKDFNPIINGVFFHFSPYGATFVATDTYKLVKYTIYNIRLNYSIKFTIHQKSLHILQNILNEENEKSIVYIEYKKIDIIKFYFKNKTFLCRLIDEKYPDFNSVIPKNKDISLIINRILFLNSIKRISIFSKKKISLIRFYLKNNKLKIYEEDPIISSYSKIQCKSIYEKYQGGYIKMGFNSKFLIEALSSFNEDFISFELCNSNKTGIIRPYSNIKKKESILILIMSIII</sequence>
<accession>A0AAD1CMP4</accession>
<dbReference type="GO" id="GO:0003887">
    <property type="term" value="F:DNA-directed DNA polymerase activity"/>
    <property type="evidence" value="ECO:0007669"/>
    <property type="project" value="UniProtKB-KW"/>
</dbReference>
<dbReference type="EMBL" id="AP014610">
    <property type="protein sequence ID" value="BBA18031.1"/>
    <property type="molecule type" value="Genomic_DNA"/>
</dbReference>
<evidence type="ECO:0000256" key="5">
    <source>
        <dbReference type="ARBA" id="ARBA00022679"/>
    </source>
</evidence>
<keyword evidence="5 14" id="KW-0808">Transferase</keyword>
<dbReference type="PANTHER" id="PTHR30478">
    <property type="entry name" value="DNA POLYMERASE III SUBUNIT BETA"/>
    <property type="match status" value="1"/>
</dbReference>
<evidence type="ECO:0000256" key="10">
    <source>
        <dbReference type="ARBA" id="ARBA00030988"/>
    </source>
</evidence>
<keyword evidence="8" id="KW-0239">DNA-directed DNA polymerase</keyword>
<dbReference type="InterPro" id="IPR001001">
    <property type="entry name" value="DNA_polIII_beta"/>
</dbReference>
<dbReference type="InterPro" id="IPR022637">
    <property type="entry name" value="DNA_polIII_beta_cen"/>
</dbReference>
<evidence type="ECO:0000313" key="14">
    <source>
        <dbReference type="EMBL" id="BBA18031.1"/>
    </source>
</evidence>
<dbReference type="GO" id="GO:0006271">
    <property type="term" value="P:DNA strand elongation involved in DNA replication"/>
    <property type="evidence" value="ECO:0007669"/>
    <property type="project" value="TreeGrafter"/>
</dbReference>